<dbReference type="Pfam" id="PF20376">
    <property type="entry name" value="DUF6671"/>
    <property type="match status" value="1"/>
</dbReference>
<gene>
    <name evidence="2" type="ORF">N4G62_00050</name>
</gene>
<sequence>MARSAPLYDGDQAILATMHGKERIIAPLACRFVGLSLEASAGLDTDRFGTFSREVARAGSQLDAARAKIAAAFDLYPDIGVALASEGSFGPHPYLPFCALNREIVVLRDRRNEWELIGHNATSSTNFAHTIVRDSATGLAFAERAGFPTHGMIVMGIREGEAAPDLMLFKEIDDQDELIRAIDATLEQCGSAFLETDMRAHRNPRRMRAIGRAMVDLVRKTRSACPECARPGFAVSKRLAGLPCAWCGDATLLIRADVWACAGCGLLLERPVEATHADPGHCPGCNP</sequence>
<keyword evidence="3" id="KW-1185">Reference proteome</keyword>
<dbReference type="RefSeq" id="WP_219019809.1">
    <property type="nucleotide sequence ID" value="NZ_CP079203.1"/>
</dbReference>
<proteinExistence type="predicted"/>
<dbReference type="InterPro" id="IPR046612">
    <property type="entry name" value="DUF6671"/>
</dbReference>
<feature type="domain" description="DUF6671" evidence="1">
    <location>
        <begin position="78"/>
        <end position="287"/>
    </location>
</feature>
<dbReference type="Proteomes" id="UP001292182">
    <property type="component" value="Unassembled WGS sequence"/>
</dbReference>
<protein>
    <recommendedName>
        <fullName evidence="1">DUF6671 domain-containing protein</fullName>
    </recommendedName>
</protein>
<comment type="caution">
    <text evidence="2">The sequence shown here is derived from an EMBL/GenBank/DDBJ whole genome shotgun (WGS) entry which is preliminary data.</text>
</comment>
<dbReference type="EMBL" id="JAOBTW010000001">
    <property type="protein sequence ID" value="MDZ7280418.1"/>
    <property type="molecule type" value="Genomic_DNA"/>
</dbReference>
<reference evidence="3" key="1">
    <citation type="submission" date="2023-07" db="EMBL/GenBank/DDBJ databases">
        <title>Whole genome sequence analysis of rice epiphytic Sphingomonas sanguinis OsEp_Plm_15B2.</title>
        <authorList>
            <person name="Sahu K.P."/>
            <person name="Asharani P."/>
            <person name="Reddy B."/>
            <person name="Kumar A."/>
        </authorList>
    </citation>
    <scope>NUCLEOTIDE SEQUENCE [LARGE SCALE GENOMIC DNA]</scope>
    <source>
        <strain evidence="3">OsEp_Plm_15B2</strain>
    </source>
</reference>
<evidence type="ECO:0000313" key="3">
    <source>
        <dbReference type="Proteomes" id="UP001292182"/>
    </source>
</evidence>
<name>A0ABU5LKG7_9SPHN</name>
<evidence type="ECO:0000259" key="1">
    <source>
        <dbReference type="Pfam" id="PF20376"/>
    </source>
</evidence>
<accession>A0ABU5LKG7</accession>
<organism evidence="2 3">
    <name type="scientific">Sphingomonas sanguinis</name>
    <dbReference type="NCBI Taxonomy" id="33051"/>
    <lineage>
        <taxon>Bacteria</taxon>
        <taxon>Pseudomonadati</taxon>
        <taxon>Pseudomonadota</taxon>
        <taxon>Alphaproteobacteria</taxon>
        <taxon>Sphingomonadales</taxon>
        <taxon>Sphingomonadaceae</taxon>
        <taxon>Sphingomonas</taxon>
    </lineage>
</organism>
<evidence type="ECO:0000313" key="2">
    <source>
        <dbReference type="EMBL" id="MDZ7280418.1"/>
    </source>
</evidence>